<evidence type="ECO:0000313" key="4">
    <source>
        <dbReference type="EMBL" id="KUM27337.1"/>
    </source>
</evidence>
<dbReference type="EMBL" id="LPWA01000098">
    <property type="protein sequence ID" value="KUM27337.1"/>
    <property type="molecule type" value="Genomic_DNA"/>
</dbReference>
<dbReference type="OrthoDB" id="8421932at2"/>
<dbReference type="Gene3D" id="2.30.30.40">
    <property type="entry name" value="SH3 Domains"/>
    <property type="match status" value="1"/>
</dbReference>
<gene>
    <name evidence="4" type="ORF">AU467_02905</name>
</gene>
<organism evidence="4 5">
    <name type="scientific">Rhizobium loti</name>
    <name type="common">Mesorhizobium loti</name>
    <dbReference type="NCBI Taxonomy" id="381"/>
    <lineage>
        <taxon>Bacteria</taxon>
        <taxon>Pseudomonadati</taxon>
        <taxon>Pseudomonadota</taxon>
        <taxon>Alphaproteobacteria</taxon>
        <taxon>Hyphomicrobiales</taxon>
        <taxon>Phyllobacteriaceae</taxon>
        <taxon>Mesorhizobium</taxon>
    </lineage>
</organism>
<keyword evidence="2" id="KW-0812">Transmembrane</keyword>
<dbReference type="InterPro" id="IPR003646">
    <property type="entry name" value="SH3-like_bac-type"/>
</dbReference>
<dbReference type="Proteomes" id="UP000053176">
    <property type="component" value="Unassembled WGS sequence"/>
</dbReference>
<feature type="domain" description="SH3b" evidence="3">
    <location>
        <begin position="250"/>
        <end position="298"/>
    </location>
</feature>
<evidence type="ECO:0000313" key="5">
    <source>
        <dbReference type="Proteomes" id="UP000053176"/>
    </source>
</evidence>
<feature type="region of interest" description="Disordered" evidence="1">
    <location>
        <begin position="127"/>
        <end position="162"/>
    </location>
</feature>
<protein>
    <submittedName>
        <fullName evidence="4">Peptide-binding protein</fullName>
    </submittedName>
</protein>
<comment type="caution">
    <text evidence="4">The sequence shown here is derived from an EMBL/GenBank/DDBJ whole genome shotgun (WGS) entry which is preliminary data.</text>
</comment>
<feature type="compositionally biased region" description="Low complexity" evidence="1">
    <location>
        <begin position="129"/>
        <end position="156"/>
    </location>
</feature>
<dbReference type="AlphaFoldDB" id="A0A117N3W5"/>
<feature type="transmembrane region" description="Helical" evidence="2">
    <location>
        <begin position="35"/>
        <end position="59"/>
    </location>
</feature>
<evidence type="ECO:0000256" key="2">
    <source>
        <dbReference type="SAM" id="Phobius"/>
    </source>
</evidence>
<feature type="region of interest" description="Disordered" evidence="1">
    <location>
        <begin position="181"/>
        <end position="239"/>
    </location>
</feature>
<sequence length="301" mass="30628">MIEPFSFGAPERRRFAVQFGYDMQPSFWQGLRSNAHLVIAAVGTAALLGVAAVALWLALPANERQAIASAEQTVPAIPVKTKKIAPAAASAVSVAAAPQAARKADAVSPVTAAREAVIPALASNSPRWTAAGTAPASAATEAPPASSAQAAEKPATQNDKPAVAAFSESVSGNDASAALSEVAAPAPAADPSADAKKPDAKMDGAQTAAIPEAKPQVPEAQPAATEDAAQDEPKPQKVSAGANGRILRAVTMRSGPKKGASAIVTVPAKASVQVMGCKKWCEIVYNGKHGWVWKTYLKTGT</sequence>
<evidence type="ECO:0000256" key="1">
    <source>
        <dbReference type="SAM" id="MobiDB-lite"/>
    </source>
</evidence>
<feature type="compositionally biased region" description="Low complexity" evidence="1">
    <location>
        <begin position="181"/>
        <end position="192"/>
    </location>
</feature>
<keyword evidence="2" id="KW-1133">Transmembrane helix</keyword>
<reference evidence="4 5" key="1">
    <citation type="submission" date="2015-12" db="EMBL/GenBank/DDBJ databases">
        <title>Draft genome sequence of Mesorhizobium sp. UFLA 01-765, a multitolerant efficient symbiont and plant-growth promoting strain isolated from Zn-mining soil using Leucaena leucocephala as a trap plant.</title>
        <authorList>
            <person name="Rangel W.M."/>
            <person name="Thijs S."/>
            <person name="Longatti S.M."/>
            <person name="Moreira F.M."/>
            <person name="Weyens N."/>
            <person name="Vangronsveld J."/>
            <person name="Van Hamme J.D."/>
            <person name="Bottos E.M."/>
            <person name="Rineau F."/>
        </authorList>
    </citation>
    <scope>NUCLEOTIDE SEQUENCE [LARGE SCALE GENOMIC DNA]</scope>
    <source>
        <strain evidence="4 5">UFLA 01-765</strain>
    </source>
</reference>
<feature type="compositionally biased region" description="Basic and acidic residues" evidence="1">
    <location>
        <begin position="193"/>
        <end position="202"/>
    </location>
</feature>
<dbReference type="Pfam" id="PF08239">
    <property type="entry name" value="SH3_3"/>
    <property type="match status" value="1"/>
</dbReference>
<proteinExistence type="predicted"/>
<keyword evidence="2" id="KW-0472">Membrane</keyword>
<accession>A0A117N3W5</accession>
<evidence type="ECO:0000259" key="3">
    <source>
        <dbReference type="Pfam" id="PF08239"/>
    </source>
</evidence>
<name>A0A117N3W5_RHILI</name>